<dbReference type="PANTHER" id="PTHR37528">
    <property type="entry name" value="UPF0149 PROTEIN YGFB"/>
    <property type="match status" value="1"/>
</dbReference>
<dbReference type="EMBL" id="QGTJ01000002">
    <property type="protein sequence ID" value="PWV64557.1"/>
    <property type="molecule type" value="Genomic_DNA"/>
</dbReference>
<evidence type="ECO:0000313" key="2">
    <source>
        <dbReference type="EMBL" id="PWV64557.1"/>
    </source>
</evidence>
<dbReference type="AlphaFoldDB" id="A0A317N350"/>
<sequence>MNDRFRTPPFDEIQTTLSRAGSLSQAAEVHGLLVGMYCADQSLSMHRWLGVLQQELSDVAALQADGRVQLESLFTATGAALADETFGFEPLLPDADDSALDERAEALGAWCQGFIYGLGREAADRIDALGADAREYLEDLREIAQVGFDADEPSDDDETAYAEVVEYVRMGALLVHASLAPRTTHDAPVQLQ</sequence>
<dbReference type="Pfam" id="PF03695">
    <property type="entry name" value="UPF0149"/>
    <property type="match status" value="1"/>
</dbReference>
<evidence type="ECO:0000256" key="1">
    <source>
        <dbReference type="ARBA" id="ARBA00038308"/>
    </source>
</evidence>
<dbReference type="GO" id="GO:0005829">
    <property type="term" value="C:cytosol"/>
    <property type="evidence" value="ECO:0007669"/>
    <property type="project" value="TreeGrafter"/>
</dbReference>
<accession>A0A317N350</accession>
<gene>
    <name evidence="2" type="ORF">C7443_102207</name>
</gene>
<comment type="similarity">
    <text evidence="1">Belongs to the UPF0149 family.</text>
</comment>
<dbReference type="SUPFAM" id="SSF101327">
    <property type="entry name" value="YgfB-like"/>
    <property type="match status" value="1"/>
</dbReference>
<comment type="caution">
    <text evidence="2">The sequence shown here is derived from an EMBL/GenBank/DDBJ whole genome shotgun (WGS) entry which is preliminary data.</text>
</comment>
<reference evidence="2 3" key="1">
    <citation type="submission" date="2018-05" db="EMBL/GenBank/DDBJ databases">
        <title>Genomic Encyclopedia of Type Strains, Phase IV (KMG-IV): sequencing the most valuable type-strain genomes for metagenomic binning, comparative biology and taxonomic classification.</title>
        <authorList>
            <person name="Goeker M."/>
        </authorList>
    </citation>
    <scope>NUCLEOTIDE SEQUENCE [LARGE SCALE GENOMIC DNA]</scope>
    <source>
        <strain evidence="2 3">DSM 23606</strain>
    </source>
</reference>
<protein>
    <recommendedName>
        <fullName evidence="4">YecA family protein</fullName>
    </recommendedName>
</protein>
<organism evidence="2 3">
    <name type="scientific">Plasticicumulans acidivorans</name>
    <dbReference type="NCBI Taxonomy" id="886464"/>
    <lineage>
        <taxon>Bacteria</taxon>
        <taxon>Pseudomonadati</taxon>
        <taxon>Pseudomonadota</taxon>
        <taxon>Gammaproteobacteria</taxon>
        <taxon>Candidatus Competibacteraceae</taxon>
        <taxon>Plasticicumulans</taxon>
    </lineage>
</organism>
<evidence type="ECO:0008006" key="4">
    <source>
        <dbReference type="Google" id="ProtNLM"/>
    </source>
</evidence>
<dbReference type="InterPro" id="IPR011978">
    <property type="entry name" value="YgfB-like"/>
</dbReference>
<keyword evidence="3" id="KW-1185">Reference proteome</keyword>
<dbReference type="RefSeq" id="WP_170123479.1">
    <property type="nucleotide sequence ID" value="NZ_QGTJ01000002.1"/>
</dbReference>
<evidence type="ECO:0000313" key="3">
    <source>
        <dbReference type="Proteomes" id="UP000246569"/>
    </source>
</evidence>
<name>A0A317N350_9GAMM</name>
<dbReference type="PANTHER" id="PTHR37528:SF1">
    <property type="entry name" value="UPF0149 PROTEIN YGFB"/>
    <property type="match status" value="1"/>
</dbReference>
<dbReference type="InterPro" id="IPR036255">
    <property type="entry name" value="YgfB-like_sf"/>
</dbReference>
<dbReference type="Proteomes" id="UP000246569">
    <property type="component" value="Unassembled WGS sequence"/>
</dbReference>
<proteinExistence type="inferred from homology"/>
<dbReference type="Gene3D" id="1.20.120.740">
    <property type="entry name" value="YgfB uncharacterised protein family UPF0149, PF03695"/>
    <property type="match status" value="1"/>
</dbReference>